<sequence length="68" mass="7592">MVDPTERELAAMRASAPVAGEYIESLSKTDLTLFTVEEFLTLIQVIVGGYLKAKAQFDHDNSWDDVPF</sequence>
<dbReference type="EMBL" id="BAAFGK010000004">
    <property type="protein sequence ID" value="GAB0057944.1"/>
    <property type="molecule type" value="Genomic_DNA"/>
</dbReference>
<name>A0ABQ0CAM9_9PROT</name>
<dbReference type="Proteomes" id="UP001628193">
    <property type="component" value="Unassembled WGS sequence"/>
</dbReference>
<reference evidence="1 2" key="1">
    <citation type="submission" date="2024-05" db="EMBL/GenBank/DDBJ databases">
        <authorList>
            <consortium name="Candidatus Magnetaquicoccaceae bacterium FCR-1 genome sequencing consortium"/>
            <person name="Shimoshige H."/>
            <person name="Shimamura S."/>
            <person name="Taoka A."/>
            <person name="Kobayashi H."/>
            <person name="Maekawa T."/>
        </authorList>
    </citation>
    <scope>NUCLEOTIDE SEQUENCE [LARGE SCALE GENOMIC DNA]</scope>
    <source>
        <strain evidence="1 2">FCR-1</strain>
    </source>
</reference>
<gene>
    <name evidence="1" type="ORF">SIID45300_02278</name>
</gene>
<dbReference type="Pfam" id="PF20121">
    <property type="entry name" value="DUF6511"/>
    <property type="match status" value="1"/>
</dbReference>
<reference evidence="1 2" key="2">
    <citation type="submission" date="2024-09" db="EMBL/GenBank/DDBJ databases">
        <title>Draft genome sequence of Candidatus Magnetaquicoccaceae bacterium FCR-1.</title>
        <authorList>
            <person name="Shimoshige H."/>
            <person name="Shimamura S."/>
            <person name="Taoka A."/>
            <person name="Kobayashi H."/>
            <person name="Maekawa T."/>
        </authorList>
    </citation>
    <scope>NUCLEOTIDE SEQUENCE [LARGE SCALE GENOMIC DNA]</scope>
    <source>
        <strain evidence="1 2">FCR-1</strain>
    </source>
</reference>
<evidence type="ECO:0000313" key="2">
    <source>
        <dbReference type="Proteomes" id="UP001628193"/>
    </source>
</evidence>
<protein>
    <submittedName>
        <fullName evidence="1">Uncharacterized protein</fullName>
    </submittedName>
</protein>
<dbReference type="RefSeq" id="WP_420905627.1">
    <property type="nucleotide sequence ID" value="NZ_BAAFGK010000004.1"/>
</dbReference>
<organism evidence="1 2">
    <name type="scientific">Candidatus Magnetaquiglobus chichijimensis</name>
    <dbReference type="NCBI Taxonomy" id="3141448"/>
    <lineage>
        <taxon>Bacteria</taxon>
        <taxon>Pseudomonadati</taxon>
        <taxon>Pseudomonadota</taxon>
        <taxon>Magnetococcia</taxon>
        <taxon>Magnetococcales</taxon>
        <taxon>Candidatus Magnetaquicoccaceae</taxon>
        <taxon>Candidatus Magnetaquiglobus</taxon>
    </lineage>
</organism>
<dbReference type="InterPro" id="IPR045422">
    <property type="entry name" value="DUF6511"/>
</dbReference>
<comment type="caution">
    <text evidence="1">The sequence shown here is derived from an EMBL/GenBank/DDBJ whole genome shotgun (WGS) entry which is preliminary data.</text>
</comment>
<keyword evidence="2" id="KW-1185">Reference proteome</keyword>
<accession>A0ABQ0CAM9</accession>
<proteinExistence type="predicted"/>
<evidence type="ECO:0000313" key="1">
    <source>
        <dbReference type="EMBL" id="GAB0057944.1"/>
    </source>
</evidence>